<proteinExistence type="predicted"/>
<reference evidence="1" key="1">
    <citation type="submission" date="2020-10" db="EMBL/GenBank/DDBJ databases">
        <authorList>
            <person name="Kikuchi T."/>
        </authorList>
    </citation>
    <scope>NUCLEOTIDE SEQUENCE</scope>
    <source>
        <strain evidence="1">NKZ352</strain>
    </source>
</reference>
<name>A0A8S1GWV3_9PELO</name>
<protein>
    <submittedName>
        <fullName evidence="1">Uncharacterized protein</fullName>
    </submittedName>
</protein>
<dbReference type="EMBL" id="CAJGYM010000006">
    <property type="protein sequence ID" value="CAD6187392.1"/>
    <property type="molecule type" value="Genomic_DNA"/>
</dbReference>
<dbReference type="AlphaFoldDB" id="A0A8S1GWV3"/>
<evidence type="ECO:0000313" key="1">
    <source>
        <dbReference type="EMBL" id="CAD6187392.1"/>
    </source>
</evidence>
<keyword evidence="2" id="KW-1185">Reference proteome</keyword>
<comment type="caution">
    <text evidence="1">The sequence shown here is derived from an EMBL/GenBank/DDBJ whole genome shotgun (WGS) entry which is preliminary data.</text>
</comment>
<evidence type="ECO:0000313" key="2">
    <source>
        <dbReference type="Proteomes" id="UP000835052"/>
    </source>
</evidence>
<gene>
    <name evidence="1" type="ORF">CAUJ_LOCUS3311</name>
</gene>
<sequence length="157" mass="18179">MQKFHRSISQVTGSTEKLTLFAPFHTIIGASEDNSGALKNIKRICSSVRAWESCVRSCSRDDAREILLSSMNQWKNFCAIVRKPSRDTDEYFNCERENQQYVSQNCQHVICGIALALGRSQPKKIFLRSRQKAIRLLRKPQRLSKKKTWLHPLLNKQ</sequence>
<organism evidence="1 2">
    <name type="scientific">Caenorhabditis auriculariae</name>
    <dbReference type="NCBI Taxonomy" id="2777116"/>
    <lineage>
        <taxon>Eukaryota</taxon>
        <taxon>Metazoa</taxon>
        <taxon>Ecdysozoa</taxon>
        <taxon>Nematoda</taxon>
        <taxon>Chromadorea</taxon>
        <taxon>Rhabditida</taxon>
        <taxon>Rhabditina</taxon>
        <taxon>Rhabditomorpha</taxon>
        <taxon>Rhabditoidea</taxon>
        <taxon>Rhabditidae</taxon>
        <taxon>Peloderinae</taxon>
        <taxon>Caenorhabditis</taxon>
    </lineage>
</organism>
<dbReference type="Proteomes" id="UP000835052">
    <property type="component" value="Unassembled WGS sequence"/>
</dbReference>
<accession>A0A8S1GWV3</accession>
<dbReference type="OrthoDB" id="5871157at2759"/>